<evidence type="ECO:0000256" key="21">
    <source>
        <dbReference type="PIRNR" id="PIRNR037595"/>
    </source>
</evidence>
<dbReference type="PIRSF" id="PIRSF037595">
    <property type="entry name" value="Toll-like_receptor"/>
    <property type="match status" value="1"/>
</dbReference>
<proteinExistence type="inferred from homology"/>
<evidence type="ECO:0000256" key="17">
    <source>
        <dbReference type="ARBA" id="ARBA00023180"/>
    </source>
</evidence>
<dbReference type="Proteomes" id="UP000515156">
    <property type="component" value="Chromosome 6"/>
</dbReference>
<dbReference type="GO" id="GO:0001726">
    <property type="term" value="C:ruffle"/>
    <property type="evidence" value="ECO:0007669"/>
    <property type="project" value="UniProtKB-SubCell"/>
</dbReference>
<evidence type="ECO:0000256" key="3">
    <source>
        <dbReference type="ARBA" id="ARBA00004466"/>
    </source>
</evidence>
<evidence type="ECO:0000256" key="16">
    <source>
        <dbReference type="ARBA" id="ARBA00023170"/>
    </source>
</evidence>
<keyword evidence="8 22" id="KW-0812">Transmembrane</keyword>
<dbReference type="KEGG" id="muo:115472530"/>
<evidence type="ECO:0000256" key="4">
    <source>
        <dbReference type="ARBA" id="ARBA00009634"/>
    </source>
</evidence>
<feature type="signal peptide" evidence="23">
    <location>
        <begin position="1"/>
        <end position="18"/>
    </location>
</feature>
<dbReference type="SMART" id="SM00082">
    <property type="entry name" value="LRRCT"/>
    <property type="match status" value="1"/>
</dbReference>
<keyword evidence="18 21" id="KW-0395">Inflammatory response</keyword>
<keyword evidence="6 21" id="KW-0399">Innate immunity</keyword>
<evidence type="ECO:0000256" key="11">
    <source>
        <dbReference type="ARBA" id="ARBA00022753"/>
    </source>
</evidence>
<dbReference type="Gene3D" id="3.40.50.10140">
    <property type="entry name" value="Toll/interleukin-1 receptor homology (TIR) domain"/>
    <property type="match status" value="1"/>
</dbReference>
<dbReference type="RefSeq" id="XP_030062683.1">
    <property type="nucleotide sequence ID" value="XM_030206823.1"/>
</dbReference>
<evidence type="ECO:0000256" key="8">
    <source>
        <dbReference type="ARBA" id="ARBA00022692"/>
    </source>
</evidence>
<keyword evidence="25" id="KW-1185">Reference proteome</keyword>
<protein>
    <recommendedName>
        <fullName evidence="20">Toll-like receptor 4</fullName>
    </recommendedName>
</protein>
<evidence type="ECO:0000256" key="14">
    <source>
        <dbReference type="ARBA" id="ARBA00022989"/>
    </source>
</evidence>
<dbReference type="Gene3D" id="3.80.10.10">
    <property type="entry name" value="Ribonuclease Inhibitor"/>
    <property type="match status" value="1"/>
</dbReference>
<organism evidence="25 26">
    <name type="scientific">Microcaecilia unicolor</name>
    <dbReference type="NCBI Taxonomy" id="1415580"/>
    <lineage>
        <taxon>Eukaryota</taxon>
        <taxon>Metazoa</taxon>
        <taxon>Chordata</taxon>
        <taxon>Craniata</taxon>
        <taxon>Vertebrata</taxon>
        <taxon>Euteleostomi</taxon>
        <taxon>Amphibia</taxon>
        <taxon>Gymnophiona</taxon>
        <taxon>Siphonopidae</taxon>
        <taxon>Microcaecilia</taxon>
    </lineage>
</organism>
<evidence type="ECO:0000256" key="5">
    <source>
        <dbReference type="ARBA" id="ARBA00022475"/>
    </source>
</evidence>
<dbReference type="GO" id="GO:0046696">
    <property type="term" value="C:lipopolysaccharide receptor complex"/>
    <property type="evidence" value="ECO:0007669"/>
    <property type="project" value="TreeGrafter"/>
</dbReference>
<dbReference type="GeneID" id="115472530"/>
<evidence type="ECO:0000256" key="6">
    <source>
        <dbReference type="ARBA" id="ARBA00022588"/>
    </source>
</evidence>
<feature type="chain" id="PRO_5027937057" description="Toll-like receptor 4" evidence="23">
    <location>
        <begin position="19"/>
        <end position="843"/>
    </location>
</feature>
<dbReference type="GO" id="GO:0034142">
    <property type="term" value="P:toll-like receptor 4 signaling pathway"/>
    <property type="evidence" value="ECO:0007669"/>
    <property type="project" value="TreeGrafter"/>
</dbReference>
<dbReference type="GO" id="GO:0050829">
    <property type="term" value="P:defense response to Gram-negative bacterium"/>
    <property type="evidence" value="ECO:0007669"/>
    <property type="project" value="TreeGrafter"/>
</dbReference>
<keyword evidence="5" id="KW-1003">Cell membrane</keyword>
<keyword evidence="16 21" id="KW-0675">Receptor</keyword>
<evidence type="ECO:0000256" key="2">
    <source>
        <dbReference type="ARBA" id="ARBA00004412"/>
    </source>
</evidence>
<dbReference type="PANTHER" id="PTHR24365">
    <property type="entry name" value="TOLL-LIKE RECEPTOR"/>
    <property type="match status" value="1"/>
</dbReference>
<dbReference type="SMART" id="SM00255">
    <property type="entry name" value="TIR"/>
    <property type="match status" value="1"/>
</dbReference>
<evidence type="ECO:0000256" key="9">
    <source>
        <dbReference type="ARBA" id="ARBA00022729"/>
    </source>
</evidence>
<dbReference type="SUPFAM" id="SSF52200">
    <property type="entry name" value="Toll/Interleukin receptor TIR domain"/>
    <property type="match status" value="1"/>
</dbReference>
<dbReference type="GO" id="GO:0005886">
    <property type="term" value="C:plasma membrane"/>
    <property type="evidence" value="ECO:0007669"/>
    <property type="project" value="UniProtKB-SubCell"/>
</dbReference>
<dbReference type="GO" id="GO:0032497">
    <property type="term" value="P:detection of lipopolysaccharide"/>
    <property type="evidence" value="ECO:0007669"/>
    <property type="project" value="TreeGrafter"/>
</dbReference>
<dbReference type="Pfam" id="PF01582">
    <property type="entry name" value="TIR"/>
    <property type="match status" value="1"/>
</dbReference>
<dbReference type="GO" id="GO:0004888">
    <property type="term" value="F:transmembrane signaling receptor activity"/>
    <property type="evidence" value="ECO:0007669"/>
    <property type="project" value="InterPro"/>
</dbReference>
<dbReference type="CTD" id="7099"/>
<dbReference type="PROSITE" id="PS50104">
    <property type="entry name" value="TIR"/>
    <property type="match status" value="1"/>
</dbReference>
<comment type="similarity">
    <text evidence="4 21">Belongs to the Toll-like receptor family.</text>
</comment>
<dbReference type="PANTHER" id="PTHR24365:SF521">
    <property type="entry name" value="TOLL-LIKE RECEPTOR 4"/>
    <property type="match status" value="1"/>
</dbReference>
<dbReference type="InterPro" id="IPR003591">
    <property type="entry name" value="Leu-rich_rpt_typical-subtyp"/>
</dbReference>
<dbReference type="GO" id="GO:0002755">
    <property type="term" value="P:MyD88-dependent toll-like receptor signaling pathway"/>
    <property type="evidence" value="ECO:0007669"/>
    <property type="project" value="TreeGrafter"/>
</dbReference>
<accession>A0A6P7YCB1</accession>
<evidence type="ECO:0000256" key="10">
    <source>
        <dbReference type="ARBA" id="ARBA00022737"/>
    </source>
</evidence>
<sequence>MAGSDALFFLLSSMPVLSWPLFVAGNQRWCTEVIANIKYQCMDQNLSRIPAEIPSTTQQLDLSFNPLLILTPKYFAKFPSLKVLDLTRCSIDVIEDDSFGGLRNLTVLILTGNPLRYLGDRAFYGLLSLRKLSAVDMNLSSLYDLPIENLLVLRELNLRRNNIKSLKIPEFFRNLTSLQILDLHSNKISHIVIEDLNIFKEVNMPNLTIILSNNVINHIEPGTFKDIHIHKLSLRNSFQSNSIMRTCLHGLVGLQVNKLELGSFYSIKPEIKFEDELLDGLCQVEFQEVILICFKDLSNEKHTLFDCLSNASSIRIVNFDLVKLSAIPEFARLSYLELKNCLTVDVSLGKLASWRTLKTLKVTNCFHNTIFISKFYGQVQHVSLDLTHNQMIVNECCSNENLGTSYLRYLNLSFNSGIKITSNFEGLDELLSLDFQYTKIITRIGQIPTFLTLDKLLYLDLSYTSTHFFIQCAFCGLESLQVLKISGNSFERNILSQVFRNLTDLKVLDISNCKIEGMSSSAFSDLKKLQELTISHNKLTVLDPTAYAPLLSLSILDFSCNQLSFFPENALKSLPRLLVNLDISQNPFDCSCTHLSFLQWTQKQKSVLQNIQHMTCFSPSHLNSVKVMNVTISSCYTRFNLTPLAVSVGVLLPAALTMFLVYKCYVQQYFRLVLSRFCMDSREEEDKYDAFVIFSSKDEEWVMTELVEKLERGLPPFRLCLHFRDFIPGIPIATNIIQEGFLKSRKAIVIISDHFMESRWCGFEFELAQSWQFLEGNAGIIVIVLEKVNKSQLRQTLGLHKYLRRNTYLEWKDSRLDQHIFWMRLRKALMDGKPWGARERESL</sequence>
<dbReference type="Pfam" id="PF00560">
    <property type="entry name" value="LRR_1"/>
    <property type="match status" value="1"/>
</dbReference>
<keyword evidence="12" id="KW-0832">Ubl conjugation</keyword>
<evidence type="ECO:0000256" key="18">
    <source>
        <dbReference type="ARBA" id="ARBA00023198"/>
    </source>
</evidence>
<dbReference type="Pfam" id="PF13855">
    <property type="entry name" value="LRR_8"/>
    <property type="match status" value="3"/>
</dbReference>
<dbReference type="GO" id="GO:0005769">
    <property type="term" value="C:early endosome"/>
    <property type="evidence" value="ECO:0007669"/>
    <property type="project" value="UniProtKB-SubCell"/>
</dbReference>
<evidence type="ECO:0000256" key="12">
    <source>
        <dbReference type="ARBA" id="ARBA00022843"/>
    </source>
</evidence>
<keyword evidence="11" id="KW-0967">Endosome</keyword>
<evidence type="ECO:0000256" key="15">
    <source>
        <dbReference type="ARBA" id="ARBA00023136"/>
    </source>
</evidence>
<dbReference type="InterPro" id="IPR032675">
    <property type="entry name" value="LRR_dom_sf"/>
</dbReference>
<keyword evidence="9 23" id="KW-0732">Signal</keyword>
<feature type="domain" description="TIR" evidence="24">
    <location>
        <begin position="686"/>
        <end position="829"/>
    </location>
</feature>
<evidence type="ECO:0000256" key="19">
    <source>
        <dbReference type="ARBA" id="ARBA00023273"/>
    </source>
</evidence>
<dbReference type="GO" id="GO:0006954">
    <property type="term" value="P:inflammatory response"/>
    <property type="evidence" value="ECO:0007669"/>
    <property type="project" value="UniProtKB-UniRule"/>
</dbReference>
<keyword evidence="13 21" id="KW-0391">Immunity</keyword>
<dbReference type="InParanoid" id="A0A6P7YCB1"/>
<dbReference type="InterPro" id="IPR035897">
    <property type="entry name" value="Toll_tir_struct_dom_sf"/>
</dbReference>
<reference evidence="26" key="1">
    <citation type="submission" date="2025-08" db="UniProtKB">
        <authorList>
            <consortium name="RefSeq"/>
        </authorList>
    </citation>
    <scope>IDENTIFICATION</scope>
</reference>
<dbReference type="FunCoup" id="A0A6P7YCB1">
    <property type="interactions" value="752"/>
</dbReference>
<evidence type="ECO:0000256" key="20">
    <source>
        <dbReference type="ARBA" id="ARBA00040109"/>
    </source>
</evidence>
<dbReference type="GO" id="GO:0045087">
    <property type="term" value="P:innate immune response"/>
    <property type="evidence" value="ECO:0007669"/>
    <property type="project" value="UniProtKB-UniRule"/>
</dbReference>
<evidence type="ECO:0000256" key="7">
    <source>
        <dbReference type="ARBA" id="ARBA00022614"/>
    </source>
</evidence>
<keyword evidence="14 22" id="KW-1133">Transmembrane helix</keyword>
<dbReference type="PROSITE" id="PS51450">
    <property type="entry name" value="LRR"/>
    <property type="match status" value="1"/>
</dbReference>
<dbReference type="GO" id="GO:0001530">
    <property type="term" value="F:lipopolysaccharide binding"/>
    <property type="evidence" value="ECO:0007669"/>
    <property type="project" value="TreeGrafter"/>
</dbReference>
<dbReference type="InterPro" id="IPR000157">
    <property type="entry name" value="TIR_dom"/>
</dbReference>
<dbReference type="OrthoDB" id="1421090at2759"/>
<dbReference type="InterPro" id="IPR017241">
    <property type="entry name" value="Toll-like_receptor"/>
</dbReference>
<dbReference type="FunFam" id="3.40.50.10140:FF:000006">
    <property type="entry name" value="Toll-like receptor 4"/>
    <property type="match status" value="1"/>
</dbReference>
<keyword evidence="7" id="KW-0433">Leucine-rich repeat</keyword>
<keyword evidence="17" id="KW-0325">Glycoprotein</keyword>
<evidence type="ECO:0000256" key="23">
    <source>
        <dbReference type="SAM" id="SignalP"/>
    </source>
</evidence>
<evidence type="ECO:0000259" key="24">
    <source>
        <dbReference type="PROSITE" id="PS50104"/>
    </source>
</evidence>
<dbReference type="GO" id="GO:0001875">
    <property type="term" value="F:lipopolysaccharide immune receptor activity"/>
    <property type="evidence" value="ECO:0007669"/>
    <property type="project" value="TreeGrafter"/>
</dbReference>
<name>A0A6P7YCB1_9AMPH</name>
<dbReference type="InterPro" id="IPR000483">
    <property type="entry name" value="Cys-rich_flank_reg_C"/>
</dbReference>
<evidence type="ECO:0000313" key="25">
    <source>
        <dbReference type="Proteomes" id="UP000515156"/>
    </source>
</evidence>
<evidence type="ECO:0000256" key="22">
    <source>
        <dbReference type="SAM" id="Phobius"/>
    </source>
</evidence>
<keyword evidence="10" id="KW-0677">Repeat</keyword>
<dbReference type="AlphaFoldDB" id="A0A6P7YCB1"/>
<dbReference type="InterPro" id="IPR001611">
    <property type="entry name" value="Leu-rich_rpt"/>
</dbReference>
<feature type="transmembrane region" description="Helical" evidence="22">
    <location>
        <begin position="641"/>
        <end position="662"/>
    </location>
</feature>
<dbReference type="SMART" id="SM00369">
    <property type="entry name" value="LRR_TYP"/>
    <property type="match status" value="9"/>
</dbReference>
<comment type="subcellular location">
    <subcellularLocation>
        <location evidence="1">Cell membrane</location>
        <topology evidence="1">Single-pass type I membrane protein</topology>
    </subcellularLocation>
    <subcellularLocation>
        <location evidence="3">Cell projection</location>
        <location evidence="3">Ruffle</location>
    </subcellularLocation>
    <subcellularLocation>
        <location evidence="2">Early endosome</location>
    </subcellularLocation>
</comment>
<evidence type="ECO:0000313" key="26">
    <source>
        <dbReference type="RefSeq" id="XP_030062683.1"/>
    </source>
</evidence>
<evidence type="ECO:0000256" key="13">
    <source>
        <dbReference type="ARBA" id="ARBA00022859"/>
    </source>
</evidence>
<gene>
    <name evidence="26" type="primary">TLR4</name>
</gene>
<dbReference type="SUPFAM" id="SSF52058">
    <property type="entry name" value="L domain-like"/>
    <property type="match status" value="2"/>
</dbReference>
<keyword evidence="15 22" id="KW-0472">Membrane</keyword>
<evidence type="ECO:0000256" key="1">
    <source>
        <dbReference type="ARBA" id="ARBA00004251"/>
    </source>
</evidence>
<keyword evidence="19" id="KW-0966">Cell projection</keyword>